<dbReference type="Proteomes" id="UP000004416">
    <property type="component" value="Unassembled WGS sequence"/>
</dbReference>
<evidence type="ECO:0000313" key="2">
    <source>
        <dbReference type="Proteomes" id="UP000004416"/>
    </source>
</evidence>
<evidence type="ECO:0000313" key="1">
    <source>
        <dbReference type="EMBL" id="EHL06655.1"/>
    </source>
</evidence>
<dbReference type="AlphaFoldDB" id="G9XP09"/>
<sequence length="42" mass="5012">MIPAGLRWIKSRNPVHRSQIDSFFRRIYYVIIKCCSALWSAQ</sequence>
<proteinExistence type="predicted"/>
<protein>
    <submittedName>
        <fullName evidence="1">Uncharacterized protein</fullName>
    </submittedName>
</protein>
<organism evidence="1 2">
    <name type="scientific">Desulfitobacterium hafniense DP7</name>
    <dbReference type="NCBI Taxonomy" id="537010"/>
    <lineage>
        <taxon>Bacteria</taxon>
        <taxon>Bacillati</taxon>
        <taxon>Bacillota</taxon>
        <taxon>Clostridia</taxon>
        <taxon>Eubacteriales</taxon>
        <taxon>Desulfitobacteriaceae</taxon>
        <taxon>Desulfitobacterium</taxon>
    </lineage>
</organism>
<reference evidence="1 2" key="1">
    <citation type="submission" date="2011-08" db="EMBL/GenBank/DDBJ databases">
        <authorList>
            <person name="Weinstock G."/>
            <person name="Sodergren E."/>
            <person name="Clifton S."/>
            <person name="Fulton L."/>
            <person name="Fulton B."/>
            <person name="Courtney L."/>
            <person name="Fronick C."/>
            <person name="Harrison M."/>
            <person name="Strong C."/>
            <person name="Farmer C."/>
            <person name="Delahaunty K."/>
            <person name="Markovic C."/>
            <person name="Hall O."/>
            <person name="Minx P."/>
            <person name="Tomlinson C."/>
            <person name="Mitreva M."/>
            <person name="Hou S."/>
            <person name="Chen J."/>
            <person name="Wollam A."/>
            <person name="Pepin K.H."/>
            <person name="Johnson M."/>
            <person name="Bhonagiri V."/>
            <person name="Zhang X."/>
            <person name="Suruliraj S."/>
            <person name="Warren W."/>
            <person name="Chinwalla A."/>
            <person name="Mardis E.R."/>
            <person name="Wilson R.K."/>
        </authorList>
    </citation>
    <scope>NUCLEOTIDE SEQUENCE [LARGE SCALE GENOMIC DNA]</scope>
    <source>
        <strain evidence="1 2">DP7</strain>
    </source>
</reference>
<gene>
    <name evidence="1" type="ORF">HMPREF0322_02704</name>
</gene>
<comment type="caution">
    <text evidence="1">The sequence shown here is derived from an EMBL/GenBank/DDBJ whole genome shotgun (WGS) entry which is preliminary data.</text>
</comment>
<dbReference type="EMBL" id="AFZX01000069">
    <property type="protein sequence ID" value="EHL06655.1"/>
    <property type="molecule type" value="Genomic_DNA"/>
</dbReference>
<accession>G9XP09</accession>
<name>G9XP09_DESHA</name>
<dbReference type="HOGENOM" id="CLU_3250461_0_0_9"/>